<evidence type="ECO:0000313" key="1">
    <source>
        <dbReference type="EMBL" id="MFD1151001.1"/>
    </source>
</evidence>
<gene>
    <name evidence="1" type="ORF">ACFQ3T_28060</name>
</gene>
<reference evidence="2" key="1">
    <citation type="journal article" date="2019" name="Int. J. Syst. Evol. Microbiol.">
        <title>The Global Catalogue of Microorganisms (GCM) 10K type strain sequencing project: providing services to taxonomists for standard genome sequencing and annotation.</title>
        <authorList>
            <consortium name="The Broad Institute Genomics Platform"/>
            <consortium name="The Broad Institute Genome Sequencing Center for Infectious Disease"/>
            <person name="Wu L."/>
            <person name="Ma J."/>
        </authorList>
    </citation>
    <scope>NUCLEOTIDE SEQUENCE [LARGE SCALE GENOMIC DNA]</scope>
    <source>
        <strain evidence="2">CCUG 60214</strain>
    </source>
</reference>
<organism evidence="1 2">
    <name type="scientific">Saccharothrix hoggarensis</name>
    <dbReference type="NCBI Taxonomy" id="913853"/>
    <lineage>
        <taxon>Bacteria</taxon>
        <taxon>Bacillati</taxon>
        <taxon>Actinomycetota</taxon>
        <taxon>Actinomycetes</taxon>
        <taxon>Pseudonocardiales</taxon>
        <taxon>Pseudonocardiaceae</taxon>
        <taxon>Saccharothrix</taxon>
    </lineage>
</organism>
<accession>A0ABW3R1T2</accession>
<sequence length="62" mass="6628">MQQQPAALEPRISAPAGNTGQLDESIRVLAAALGPLQGTTERLARLVDRLPDRKRRGQALPG</sequence>
<dbReference type="RefSeq" id="WP_380727605.1">
    <property type="nucleotide sequence ID" value="NZ_JBHTLK010000200.1"/>
</dbReference>
<proteinExistence type="predicted"/>
<protein>
    <submittedName>
        <fullName evidence="1">Uncharacterized protein</fullName>
    </submittedName>
</protein>
<dbReference type="Proteomes" id="UP001597168">
    <property type="component" value="Unassembled WGS sequence"/>
</dbReference>
<comment type="caution">
    <text evidence="1">The sequence shown here is derived from an EMBL/GenBank/DDBJ whole genome shotgun (WGS) entry which is preliminary data.</text>
</comment>
<name>A0ABW3R1T2_9PSEU</name>
<keyword evidence="2" id="KW-1185">Reference proteome</keyword>
<evidence type="ECO:0000313" key="2">
    <source>
        <dbReference type="Proteomes" id="UP001597168"/>
    </source>
</evidence>
<dbReference type="EMBL" id="JBHTLK010000200">
    <property type="protein sequence ID" value="MFD1151001.1"/>
    <property type="molecule type" value="Genomic_DNA"/>
</dbReference>